<evidence type="ECO:0000256" key="3">
    <source>
        <dbReference type="ARBA" id="ARBA00023204"/>
    </source>
</evidence>
<evidence type="ECO:0000256" key="1">
    <source>
        <dbReference type="ARBA" id="ARBA00022763"/>
    </source>
</evidence>
<dbReference type="Proteomes" id="UP001302949">
    <property type="component" value="Unassembled WGS sequence"/>
</dbReference>
<comment type="function">
    <text evidence="4">Involved in DNA repair and RecF pathway recombination.</text>
</comment>
<proteinExistence type="inferred from homology"/>
<evidence type="ECO:0000256" key="4">
    <source>
        <dbReference type="HAMAP-Rule" id="MF_00201"/>
    </source>
</evidence>
<gene>
    <name evidence="4 6" type="primary">recO</name>
    <name evidence="6" type="ORF">VB248_16535</name>
</gene>
<keyword evidence="1 4" id="KW-0227">DNA damage</keyword>
<feature type="domain" description="DNA replication/recombination mediator RecO N-terminal" evidence="5">
    <location>
        <begin position="1"/>
        <end position="67"/>
    </location>
</feature>
<name>A0ABU5QD34_9BACT</name>
<dbReference type="InterPro" id="IPR037278">
    <property type="entry name" value="ARFGAP/RecO"/>
</dbReference>
<dbReference type="Gene3D" id="2.40.50.140">
    <property type="entry name" value="Nucleic acid-binding proteins"/>
    <property type="match status" value="1"/>
</dbReference>
<dbReference type="PANTHER" id="PTHR33991:SF1">
    <property type="entry name" value="DNA REPAIR PROTEIN RECO"/>
    <property type="match status" value="1"/>
</dbReference>
<evidence type="ECO:0000313" key="6">
    <source>
        <dbReference type="EMBL" id="MEA5140759.1"/>
    </source>
</evidence>
<dbReference type="NCBIfam" id="TIGR00613">
    <property type="entry name" value="reco"/>
    <property type="match status" value="1"/>
</dbReference>
<dbReference type="Pfam" id="PF02565">
    <property type="entry name" value="RecO_C"/>
    <property type="match status" value="1"/>
</dbReference>
<accession>A0ABU5QD34</accession>
<protein>
    <recommendedName>
        <fullName evidence="4">DNA repair protein RecO</fullName>
    </recommendedName>
    <alternativeName>
        <fullName evidence="4">Recombination protein O</fullName>
    </alternativeName>
</protein>
<keyword evidence="2 4" id="KW-0233">DNA recombination</keyword>
<dbReference type="SUPFAM" id="SSF50249">
    <property type="entry name" value="Nucleic acid-binding proteins"/>
    <property type="match status" value="1"/>
</dbReference>
<dbReference type="InterPro" id="IPR022572">
    <property type="entry name" value="DNA_rep/recomb_RecO_N"/>
</dbReference>
<evidence type="ECO:0000256" key="2">
    <source>
        <dbReference type="ARBA" id="ARBA00023172"/>
    </source>
</evidence>
<dbReference type="PANTHER" id="PTHR33991">
    <property type="entry name" value="DNA REPAIR PROTEIN RECO"/>
    <property type="match status" value="1"/>
</dbReference>
<comment type="caution">
    <text evidence="6">The sequence shown here is derived from an EMBL/GenBank/DDBJ whole genome shotgun (WGS) entry which is preliminary data.</text>
</comment>
<dbReference type="RefSeq" id="WP_323297914.1">
    <property type="nucleotide sequence ID" value="NZ_JAYFUM010000020.1"/>
</dbReference>
<evidence type="ECO:0000259" key="5">
    <source>
        <dbReference type="Pfam" id="PF11967"/>
    </source>
</evidence>
<dbReference type="InterPro" id="IPR003717">
    <property type="entry name" value="RecO"/>
</dbReference>
<evidence type="ECO:0000313" key="7">
    <source>
        <dbReference type="Proteomes" id="UP001302949"/>
    </source>
</evidence>
<keyword evidence="3 4" id="KW-0234">DNA repair</keyword>
<dbReference type="EMBL" id="JAYFUM010000020">
    <property type="protein sequence ID" value="MEA5140759.1"/>
    <property type="molecule type" value="Genomic_DNA"/>
</dbReference>
<reference evidence="6 7" key="1">
    <citation type="submission" date="2023-12" db="EMBL/GenBank/DDBJ databases">
        <title>Novel species of the genus Arcicella isolated from rivers.</title>
        <authorList>
            <person name="Lu H."/>
        </authorList>
    </citation>
    <scope>NUCLEOTIDE SEQUENCE [LARGE SCALE GENOMIC DNA]</scope>
    <source>
        <strain evidence="6 7">KCTC 23307</strain>
    </source>
</reference>
<dbReference type="HAMAP" id="MF_00201">
    <property type="entry name" value="RecO"/>
    <property type="match status" value="1"/>
</dbReference>
<sequence length="234" mass="27066">MLNKTRGIVINYIRYRETSVIVNIFTEEFGIQTYIENGVRSAKSKNKIALFQPLTLLDLVIYQKGKNTAANKQIHRIAEVKCNTPFHTLPYDIYKSSIALFITEVLGKSLKEETGNHHLFEFLHNSIIWLDEVEEHFENFHLQFLLQLGAFLGFSPENAHEISHELSLHNLPVLSKTLENQLDILLNTPYHQSPRIDRNSRNQLLESIILFYRLHIDTLGEIKSLAVLKEVMKG</sequence>
<dbReference type="Pfam" id="PF11967">
    <property type="entry name" value="RecO_N"/>
    <property type="match status" value="1"/>
</dbReference>
<keyword evidence="7" id="KW-1185">Reference proteome</keyword>
<dbReference type="SUPFAM" id="SSF57863">
    <property type="entry name" value="ArfGap/RecO-like zinc finger"/>
    <property type="match status" value="1"/>
</dbReference>
<dbReference type="InterPro" id="IPR012340">
    <property type="entry name" value="NA-bd_OB-fold"/>
</dbReference>
<organism evidence="6 7">
    <name type="scientific">Arcicella rigui</name>
    <dbReference type="NCBI Taxonomy" id="797020"/>
    <lineage>
        <taxon>Bacteria</taxon>
        <taxon>Pseudomonadati</taxon>
        <taxon>Bacteroidota</taxon>
        <taxon>Cytophagia</taxon>
        <taxon>Cytophagales</taxon>
        <taxon>Flectobacillaceae</taxon>
        <taxon>Arcicella</taxon>
    </lineage>
</organism>
<comment type="similarity">
    <text evidence="4">Belongs to the RecO family.</text>
</comment>